<dbReference type="Proteomes" id="UP001392437">
    <property type="component" value="Unassembled WGS sequence"/>
</dbReference>
<keyword evidence="3" id="KW-1185">Reference proteome</keyword>
<keyword evidence="1" id="KW-0812">Transmembrane</keyword>
<dbReference type="EMBL" id="JAQQWP010000007">
    <property type="protein sequence ID" value="KAK8109766.1"/>
    <property type="molecule type" value="Genomic_DNA"/>
</dbReference>
<evidence type="ECO:0000313" key="3">
    <source>
        <dbReference type="Proteomes" id="UP001392437"/>
    </source>
</evidence>
<keyword evidence="1" id="KW-1133">Transmembrane helix</keyword>
<organism evidence="2 3">
    <name type="scientific">Apiospora kogelbergensis</name>
    <dbReference type="NCBI Taxonomy" id="1337665"/>
    <lineage>
        <taxon>Eukaryota</taxon>
        <taxon>Fungi</taxon>
        <taxon>Dikarya</taxon>
        <taxon>Ascomycota</taxon>
        <taxon>Pezizomycotina</taxon>
        <taxon>Sordariomycetes</taxon>
        <taxon>Xylariomycetidae</taxon>
        <taxon>Amphisphaeriales</taxon>
        <taxon>Apiosporaceae</taxon>
        <taxon>Apiospora</taxon>
    </lineage>
</organism>
<comment type="caution">
    <text evidence="2">The sequence shown here is derived from an EMBL/GenBank/DDBJ whole genome shotgun (WGS) entry which is preliminary data.</text>
</comment>
<sequence>MHPTLSAERFVQSAWDLNSTTSNVQSLAHYMVHVNSEIHAANRQERIHENLDQWSKLMALLRRRPNVSRGKLHRNLQDQGLGSLPDSALDLVIRVMFAIATLPDSAIGGQLFRPRWKADESIVKLVSRVFPQRLPDDIPALDTQRVKMQKMSLSYVTQYTHIEIQWTDYLSDHLLLSTGINWKRLYVFRHPAFIRAALEHLESKGVVADTQALSQGCLPPTLMKETLMTLHVLFPSADKRSRLLLEKEVKQHGLDASLLEPLPPDHSYHETQRDALQPRSVSALYHKFPYWGERLYDLWIEAEDPTPITTVGNWSDSKKSGRYVYWAGFMAIVIAIIFGIAATALAAVQVWISWCAWVADPSRPSCSKS</sequence>
<evidence type="ECO:0000256" key="1">
    <source>
        <dbReference type="SAM" id="Phobius"/>
    </source>
</evidence>
<dbReference type="AlphaFoldDB" id="A0AAW0QUF5"/>
<keyword evidence="1" id="KW-0472">Membrane</keyword>
<evidence type="ECO:0000313" key="2">
    <source>
        <dbReference type="EMBL" id="KAK8109766.1"/>
    </source>
</evidence>
<feature type="transmembrane region" description="Helical" evidence="1">
    <location>
        <begin position="323"/>
        <end position="352"/>
    </location>
</feature>
<gene>
    <name evidence="2" type="ORF">PG999_007903</name>
</gene>
<reference evidence="2 3" key="1">
    <citation type="submission" date="2023-01" db="EMBL/GenBank/DDBJ databases">
        <title>Analysis of 21 Apiospora genomes using comparative genomics revels a genus with tremendous synthesis potential of carbohydrate active enzymes and secondary metabolites.</title>
        <authorList>
            <person name="Sorensen T."/>
        </authorList>
    </citation>
    <scope>NUCLEOTIDE SEQUENCE [LARGE SCALE GENOMIC DNA]</scope>
    <source>
        <strain evidence="2 3">CBS 117206</strain>
    </source>
</reference>
<name>A0AAW0QUF5_9PEZI</name>
<proteinExistence type="predicted"/>
<protein>
    <submittedName>
        <fullName evidence="2">Uncharacterized protein</fullName>
    </submittedName>
</protein>
<accession>A0AAW0QUF5</accession>